<keyword evidence="3" id="KW-1185">Reference proteome</keyword>
<reference evidence="2 3" key="1">
    <citation type="submission" date="2021-06" db="EMBL/GenBank/DDBJ databases">
        <title>Gemonas diversity in paddy soil.</title>
        <authorList>
            <person name="Liu G."/>
        </authorList>
    </citation>
    <scope>NUCLEOTIDE SEQUENCE [LARGE SCALE GENOMIC DNA]</scope>
    <source>
        <strain evidence="2 3">RG2</strain>
    </source>
</reference>
<keyword evidence="1" id="KW-0472">Membrane</keyword>
<protein>
    <submittedName>
        <fullName evidence="2">Prepilin-type N-terminal cleavage/methylation domain-containing protein</fullName>
    </submittedName>
</protein>
<gene>
    <name evidence="2" type="ORF">KP001_02715</name>
</gene>
<dbReference type="InterPro" id="IPR012902">
    <property type="entry name" value="N_methyl_site"/>
</dbReference>
<dbReference type="EMBL" id="CP077683">
    <property type="protein sequence ID" value="QXE91476.1"/>
    <property type="molecule type" value="Genomic_DNA"/>
</dbReference>
<accession>A0ABX8LHG7</accession>
<feature type="transmembrane region" description="Helical" evidence="1">
    <location>
        <begin position="12"/>
        <end position="33"/>
    </location>
</feature>
<dbReference type="RefSeq" id="WP_217288058.1">
    <property type="nucleotide sequence ID" value="NZ_CP077683.1"/>
</dbReference>
<evidence type="ECO:0000313" key="2">
    <source>
        <dbReference type="EMBL" id="QXE91476.1"/>
    </source>
</evidence>
<name>A0ABX8LHG7_9BACT</name>
<evidence type="ECO:0000256" key="1">
    <source>
        <dbReference type="SAM" id="Phobius"/>
    </source>
</evidence>
<proteinExistence type="predicted"/>
<keyword evidence="1" id="KW-1133">Transmembrane helix</keyword>
<organism evidence="2 3">
    <name type="scientific">Geomonas subterranea</name>
    <dbReference type="NCBI Taxonomy" id="2847989"/>
    <lineage>
        <taxon>Bacteria</taxon>
        <taxon>Pseudomonadati</taxon>
        <taxon>Thermodesulfobacteriota</taxon>
        <taxon>Desulfuromonadia</taxon>
        <taxon>Geobacterales</taxon>
        <taxon>Geobacteraceae</taxon>
        <taxon>Geomonas</taxon>
    </lineage>
</organism>
<keyword evidence="1" id="KW-0812">Transmembrane</keyword>
<evidence type="ECO:0000313" key="3">
    <source>
        <dbReference type="Proteomes" id="UP000683559"/>
    </source>
</evidence>
<sequence length="136" mass="15339">MHQPASLRNNDGFTLVELMIALVIVAVGMFGVLQTINVTLQHNLRNEVRNEAVRIGEKYMSDMRGKTFGAYSSPYTTFTENGRIRGVSKPYTVERTSQVLATDGGQPSTYQLMVTVRWSYRNSNYQNEVVTVMARP</sequence>
<dbReference type="Pfam" id="PF07963">
    <property type="entry name" value="N_methyl"/>
    <property type="match status" value="1"/>
</dbReference>
<dbReference type="Proteomes" id="UP000683559">
    <property type="component" value="Chromosome"/>
</dbReference>
<dbReference type="NCBIfam" id="TIGR02532">
    <property type="entry name" value="IV_pilin_GFxxxE"/>
    <property type="match status" value="1"/>
</dbReference>